<dbReference type="InterPro" id="IPR007568">
    <property type="entry name" value="RTA1"/>
</dbReference>
<dbReference type="PANTHER" id="PTHR31465">
    <property type="entry name" value="PROTEIN RTA1-RELATED"/>
    <property type="match status" value="1"/>
</dbReference>
<protein>
    <submittedName>
        <fullName evidence="6">Uncharacterized protein</fullName>
    </submittedName>
</protein>
<accession>A0A067PE78</accession>
<keyword evidence="4 5" id="KW-0472">Membrane</keyword>
<organism evidence="6 7">
    <name type="scientific">Jaapia argillacea MUCL 33604</name>
    <dbReference type="NCBI Taxonomy" id="933084"/>
    <lineage>
        <taxon>Eukaryota</taxon>
        <taxon>Fungi</taxon>
        <taxon>Dikarya</taxon>
        <taxon>Basidiomycota</taxon>
        <taxon>Agaricomycotina</taxon>
        <taxon>Agaricomycetes</taxon>
        <taxon>Agaricomycetidae</taxon>
        <taxon>Jaapiales</taxon>
        <taxon>Jaapiaceae</taxon>
        <taxon>Jaapia</taxon>
    </lineage>
</organism>
<feature type="transmembrane region" description="Helical" evidence="5">
    <location>
        <begin position="126"/>
        <end position="149"/>
    </location>
</feature>
<keyword evidence="7" id="KW-1185">Reference proteome</keyword>
<keyword evidence="2 5" id="KW-0812">Transmembrane</keyword>
<evidence type="ECO:0000256" key="3">
    <source>
        <dbReference type="ARBA" id="ARBA00022989"/>
    </source>
</evidence>
<sequence>MIVFRRCPFQDLVALVDQTIVGASASQATHQHKNVGAGGHIVLGGIVFQLVYFACAIEFFWRFYHTPVRKVSPTEVQLSSLDKFSRAIAIDKNIRLMVLGLALSSITIFIRSVYRTVELADGWAGHIIGTQVYFNFLDGGTITIVMYTLNSFHPGRLLTPLPSSTYTPDEKKDKIASIDSVV</sequence>
<evidence type="ECO:0000313" key="6">
    <source>
        <dbReference type="EMBL" id="KDQ49322.1"/>
    </source>
</evidence>
<dbReference type="HOGENOM" id="CLU_033465_6_4_1"/>
<evidence type="ECO:0000313" key="7">
    <source>
        <dbReference type="Proteomes" id="UP000027265"/>
    </source>
</evidence>
<dbReference type="STRING" id="933084.A0A067PE78"/>
<feature type="transmembrane region" description="Helical" evidence="5">
    <location>
        <begin position="41"/>
        <end position="61"/>
    </location>
</feature>
<dbReference type="EMBL" id="KL197789">
    <property type="protein sequence ID" value="KDQ49322.1"/>
    <property type="molecule type" value="Genomic_DNA"/>
</dbReference>
<evidence type="ECO:0000256" key="4">
    <source>
        <dbReference type="ARBA" id="ARBA00023136"/>
    </source>
</evidence>
<dbReference type="OrthoDB" id="3358017at2759"/>
<feature type="transmembrane region" description="Helical" evidence="5">
    <location>
        <begin position="96"/>
        <end position="114"/>
    </location>
</feature>
<dbReference type="AlphaFoldDB" id="A0A067PE78"/>
<dbReference type="FunCoup" id="A0A067PE78">
    <property type="interactions" value="28"/>
</dbReference>
<dbReference type="GO" id="GO:0005886">
    <property type="term" value="C:plasma membrane"/>
    <property type="evidence" value="ECO:0007669"/>
    <property type="project" value="TreeGrafter"/>
</dbReference>
<reference evidence="7" key="1">
    <citation type="journal article" date="2014" name="Proc. Natl. Acad. Sci. U.S.A.">
        <title>Extensive sampling of basidiomycete genomes demonstrates inadequacy of the white-rot/brown-rot paradigm for wood decay fungi.</title>
        <authorList>
            <person name="Riley R."/>
            <person name="Salamov A.A."/>
            <person name="Brown D.W."/>
            <person name="Nagy L.G."/>
            <person name="Floudas D."/>
            <person name="Held B.W."/>
            <person name="Levasseur A."/>
            <person name="Lombard V."/>
            <person name="Morin E."/>
            <person name="Otillar R."/>
            <person name="Lindquist E.A."/>
            <person name="Sun H."/>
            <person name="LaButti K.M."/>
            <person name="Schmutz J."/>
            <person name="Jabbour D."/>
            <person name="Luo H."/>
            <person name="Baker S.E."/>
            <person name="Pisabarro A.G."/>
            <person name="Walton J.D."/>
            <person name="Blanchette R.A."/>
            <person name="Henrissat B."/>
            <person name="Martin F."/>
            <person name="Cullen D."/>
            <person name="Hibbett D.S."/>
            <person name="Grigoriev I.V."/>
        </authorList>
    </citation>
    <scope>NUCLEOTIDE SEQUENCE [LARGE SCALE GENOMIC DNA]</scope>
    <source>
        <strain evidence="7">MUCL 33604</strain>
    </source>
</reference>
<dbReference type="Proteomes" id="UP000027265">
    <property type="component" value="Unassembled WGS sequence"/>
</dbReference>
<dbReference type="Pfam" id="PF04479">
    <property type="entry name" value="RTA1"/>
    <property type="match status" value="1"/>
</dbReference>
<proteinExistence type="predicted"/>
<evidence type="ECO:0000256" key="5">
    <source>
        <dbReference type="SAM" id="Phobius"/>
    </source>
</evidence>
<dbReference type="PANTHER" id="PTHR31465:SF11">
    <property type="entry name" value="DOMAIN PROTEIN, PUTATIVE (AFU_ORTHOLOGUE AFUA_3G10770)-RELATED"/>
    <property type="match status" value="1"/>
</dbReference>
<dbReference type="InParanoid" id="A0A067PE78"/>
<evidence type="ECO:0000256" key="2">
    <source>
        <dbReference type="ARBA" id="ARBA00022692"/>
    </source>
</evidence>
<gene>
    <name evidence="6" type="ORF">JAAARDRAFT_200957</name>
</gene>
<comment type="subcellular location">
    <subcellularLocation>
        <location evidence="1">Membrane</location>
        <topology evidence="1">Multi-pass membrane protein</topology>
    </subcellularLocation>
</comment>
<name>A0A067PE78_9AGAM</name>
<keyword evidence="3 5" id="KW-1133">Transmembrane helix</keyword>
<evidence type="ECO:0000256" key="1">
    <source>
        <dbReference type="ARBA" id="ARBA00004141"/>
    </source>
</evidence>
<dbReference type="GO" id="GO:0000324">
    <property type="term" value="C:fungal-type vacuole"/>
    <property type="evidence" value="ECO:0007669"/>
    <property type="project" value="TreeGrafter"/>
</dbReference>